<reference evidence="1" key="1">
    <citation type="submission" date="2020-05" db="EMBL/GenBank/DDBJ databases">
        <title>Nod-independent and nitrogen-fixing Bradyrhizobium aeschynomene sp. nov. isolated from nodules of Aeschynomene indica.</title>
        <authorList>
            <person name="Zhang Z."/>
        </authorList>
    </citation>
    <scope>NUCLEOTIDE SEQUENCE</scope>
    <source>
        <strain evidence="1">83012</strain>
    </source>
</reference>
<dbReference type="InterPro" id="IPR045459">
    <property type="entry name" value="DUF5908"/>
</dbReference>
<name>A0ABX2CKW5_9BRAD</name>
<evidence type="ECO:0000313" key="2">
    <source>
        <dbReference type="Proteomes" id="UP000886476"/>
    </source>
</evidence>
<dbReference type="Proteomes" id="UP000886476">
    <property type="component" value="Unassembled WGS sequence"/>
</dbReference>
<sequence>MPVEIRELIIRAVVDPHKVDARSPAANAPAFDRDALVQACVDETLRILRREKER</sequence>
<comment type="caution">
    <text evidence="1">The sequence shown here is derived from an EMBL/GenBank/DDBJ whole genome shotgun (WGS) entry which is preliminary data.</text>
</comment>
<dbReference type="Pfam" id="PF19265">
    <property type="entry name" value="DUF5908"/>
    <property type="match status" value="1"/>
</dbReference>
<accession>A0ABX2CKW5</accession>
<proteinExistence type="predicted"/>
<gene>
    <name evidence="1" type="ORF">HL667_27810</name>
</gene>
<protein>
    <submittedName>
        <fullName evidence="1">Uncharacterized protein</fullName>
    </submittedName>
</protein>
<evidence type="ECO:0000313" key="1">
    <source>
        <dbReference type="EMBL" id="NPU68837.1"/>
    </source>
</evidence>
<organism evidence="1 2">
    <name type="scientific">Bradyrhizobium aeschynomenes</name>
    <dbReference type="NCBI Taxonomy" id="2734909"/>
    <lineage>
        <taxon>Bacteria</taxon>
        <taxon>Pseudomonadati</taxon>
        <taxon>Pseudomonadota</taxon>
        <taxon>Alphaproteobacteria</taxon>
        <taxon>Hyphomicrobiales</taxon>
        <taxon>Nitrobacteraceae</taxon>
        <taxon>Bradyrhizobium</taxon>
    </lineage>
</organism>
<dbReference type="RefSeq" id="WP_172113891.1">
    <property type="nucleotide sequence ID" value="NZ_JABFDN010000013.1"/>
</dbReference>
<keyword evidence="2" id="KW-1185">Reference proteome</keyword>
<dbReference type="EMBL" id="JABFDN010000013">
    <property type="protein sequence ID" value="NPU68837.1"/>
    <property type="molecule type" value="Genomic_DNA"/>
</dbReference>